<comment type="caution">
    <text evidence="2">The sequence shown here is derived from an EMBL/GenBank/DDBJ whole genome shotgun (WGS) entry which is preliminary data.</text>
</comment>
<dbReference type="AlphaFoldDB" id="A0A158DWT0"/>
<dbReference type="Pfam" id="PF00149">
    <property type="entry name" value="Metallophos"/>
    <property type="match status" value="1"/>
</dbReference>
<dbReference type="InterPro" id="IPR051918">
    <property type="entry name" value="STPP_CPPED1"/>
</dbReference>
<gene>
    <name evidence="2" type="ORF">AWB80_07583</name>
</gene>
<reference evidence="2" key="1">
    <citation type="submission" date="2016-01" db="EMBL/GenBank/DDBJ databases">
        <authorList>
            <person name="Peeters C."/>
        </authorList>
    </citation>
    <scope>NUCLEOTIDE SEQUENCE [LARGE SCALE GENOMIC DNA]</scope>
    <source>
        <strain evidence="2">LMG 29323</strain>
    </source>
</reference>
<keyword evidence="3" id="KW-1185">Reference proteome</keyword>
<dbReference type="GO" id="GO:0016787">
    <property type="term" value="F:hydrolase activity"/>
    <property type="evidence" value="ECO:0007669"/>
    <property type="project" value="InterPro"/>
</dbReference>
<dbReference type="STRING" id="1777141.AWB80_07583"/>
<feature type="domain" description="Calcineurin-like phosphoesterase" evidence="1">
    <location>
        <begin position="5"/>
        <end position="182"/>
    </location>
</feature>
<dbReference type="InterPro" id="IPR004843">
    <property type="entry name" value="Calcineurin-like_PHP"/>
</dbReference>
<proteinExistence type="predicted"/>
<protein>
    <submittedName>
        <fullName evidence="2">Cyclic 3',5'-adenosine monophosphate phosphodiesterase</fullName>
    </submittedName>
</protein>
<evidence type="ECO:0000313" key="2">
    <source>
        <dbReference type="EMBL" id="SAK98860.1"/>
    </source>
</evidence>
<organism evidence="2 3">
    <name type="scientific">Caballeronia pedi</name>
    <dbReference type="NCBI Taxonomy" id="1777141"/>
    <lineage>
        <taxon>Bacteria</taxon>
        <taxon>Pseudomonadati</taxon>
        <taxon>Pseudomonadota</taxon>
        <taxon>Betaproteobacteria</taxon>
        <taxon>Burkholderiales</taxon>
        <taxon>Burkholderiaceae</taxon>
        <taxon>Caballeronia</taxon>
    </lineage>
</organism>
<dbReference type="PANTHER" id="PTHR43143">
    <property type="entry name" value="METALLOPHOSPHOESTERASE, CALCINEURIN SUPERFAMILY"/>
    <property type="match status" value="1"/>
</dbReference>
<dbReference type="SUPFAM" id="SSF56300">
    <property type="entry name" value="Metallo-dependent phosphatases"/>
    <property type="match status" value="1"/>
</dbReference>
<accession>A0A158DWT0</accession>
<evidence type="ECO:0000313" key="3">
    <source>
        <dbReference type="Proteomes" id="UP000054911"/>
    </source>
</evidence>
<dbReference type="Gene3D" id="3.60.21.10">
    <property type="match status" value="1"/>
</dbReference>
<dbReference type="InterPro" id="IPR029052">
    <property type="entry name" value="Metallo-depent_PP-like"/>
</dbReference>
<name>A0A158DWT0_9BURK</name>
<dbReference type="PANTHER" id="PTHR43143:SF1">
    <property type="entry name" value="SERINE_THREONINE-PROTEIN PHOSPHATASE CPPED1"/>
    <property type="match status" value="1"/>
</dbReference>
<dbReference type="OrthoDB" id="9816081at2"/>
<dbReference type="EMBL" id="FCOE02000051">
    <property type="protein sequence ID" value="SAK98860.1"/>
    <property type="molecule type" value="Genomic_DNA"/>
</dbReference>
<evidence type="ECO:0000259" key="1">
    <source>
        <dbReference type="Pfam" id="PF00149"/>
    </source>
</evidence>
<dbReference type="Proteomes" id="UP000054911">
    <property type="component" value="Unassembled WGS sequence"/>
</dbReference>
<sequence length="372" mass="40737">MLSWVHFGDLHASSDDDFGSLNHLQSMIEQVNRRFSDRVDFAYLPGDNANNGTTEQFQRILAVLRALKLPLYAIPGDHDYEAGQLDAFNAFSGTRLPMSRMVKGHRCIFLDIVSAGRGGPDFRLSTQDRNWLDQELDRSNLDRAAPVVLMHAYPGDVVDGESLAFAFARANVAVVDTGHTHYNELLNDGYVIYAATRSTGQIEEDEGQPGFSIVAVDGAAVSWKFHRLDAEPPFVMITHPCDWRLYRRRVALNATQAKPLVRVLVSDDEVVAVAADLDGVRIALAPDANETGMWQAPLPSIATSERLRLTVTAQTADGRTGQDSIELPAAHAASRLSPQAGPLGSDAHVVEAWPEHGILGSQLGPNKNGRHW</sequence>